<proteinExistence type="predicted"/>
<name>A0ABR3WIB7_9PEZI</name>
<evidence type="ECO:0000313" key="2">
    <source>
        <dbReference type="Proteomes" id="UP001583177"/>
    </source>
</evidence>
<accession>A0ABR3WIB7</accession>
<feature type="non-terminal residue" evidence="1">
    <location>
        <position position="1"/>
    </location>
</feature>
<protein>
    <submittedName>
        <fullName evidence="1">Uncharacterized protein</fullName>
    </submittedName>
</protein>
<dbReference type="Proteomes" id="UP001583177">
    <property type="component" value="Unassembled WGS sequence"/>
</dbReference>
<organism evidence="1 2">
    <name type="scientific">Diaporthe australafricana</name>
    <dbReference type="NCBI Taxonomy" id="127596"/>
    <lineage>
        <taxon>Eukaryota</taxon>
        <taxon>Fungi</taxon>
        <taxon>Dikarya</taxon>
        <taxon>Ascomycota</taxon>
        <taxon>Pezizomycotina</taxon>
        <taxon>Sordariomycetes</taxon>
        <taxon>Sordariomycetidae</taxon>
        <taxon>Diaporthales</taxon>
        <taxon>Diaporthaceae</taxon>
        <taxon>Diaporthe</taxon>
    </lineage>
</organism>
<dbReference type="EMBL" id="JAWRVE010000079">
    <property type="protein sequence ID" value="KAL1862634.1"/>
    <property type="molecule type" value="Genomic_DNA"/>
</dbReference>
<evidence type="ECO:0000313" key="1">
    <source>
        <dbReference type="EMBL" id="KAL1862634.1"/>
    </source>
</evidence>
<reference evidence="1 2" key="1">
    <citation type="journal article" date="2024" name="IMA Fungus">
        <title>IMA Genome - F19 : A genome assembly and annotation guide to empower mycologists, including annotated draft genome sequences of Ceratocystis pirilliformis, Diaporthe australafricana, Fusarium ophioides, Paecilomyces lecythidis, and Sporothrix stenoceras.</title>
        <authorList>
            <person name="Aylward J."/>
            <person name="Wilson A.M."/>
            <person name="Visagie C.M."/>
            <person name="Spraker J."/>
            <person name="Barnes I."/>
            <person name="Buitendag C."/>
            <person name="Ceriani C."/>
            <person name="Del Mar Angel L."/>
            <person name="du Plessis D."/>
            <person name="Fuchs T."/>
            <person name="Gasser K."/>
            <person name="Kramer D."/>
            <person name="Li W."/>
            <person name="Munsamy K."/>
            <person name="Piso A."/>
            <person name="Price J.L."/>
            <person name="Sonnekus B."/>
            <person name="Thomas C."/>
            <person name="van der Nest A."/>
            <person name="van Dijk A."/>
            <person name="van Heerden A."/>
            <person name="van Vuuren N."/>
            <person name="Yilmaz N."/>
            <person name="Duong T.A."/>
            <person name="van der Merwe N.A."/>
            <person name="Wingfield M.J."/>
            <person name="Wingfield B.D."/>
        </authorList>
    </citation>
    <scope>NUCLEOTIDE SEQUENCE [LARGE SCALE GENOMIC DNA]</scope>
    <source>
        <strain evidence="1 2">CMW 18300</strain>
    </source>
</reference>
<sequence length="60" mass="6713">DGILALDDRVHMIRRIHTVNKSSIEQKVVKQSRISETLGDPVSWLFSLATLVNQLANNLA</sequence>
<keyword evidence="2" id="KW-1185">Reference proteome</keyword>
<comment type="caution">
    <text evidence="1">The sequence shown here is derived from an EMBL/GenBank/DDBJ whole genome shotgun (WGS) entry which is preliminary data.</text>
</comment>
<gene>
    <name evidence="1" type="ORF">Daus18300_008432</name>
</gene>